<gene>
    <name evidence="6" type="ORF">SAMN04488117_11598</name>
</gene>
<dbReference type="AlphaFoldDB" id="A0A1G7T126"/>
<evidence type="ECO:0000256" key="2">
    <source>
        <dbReference type="ARBA" id="ARBA00023015"/>
    </source>
</evidence>
<dbReference type="RefSeq" id="WP_083351903.1">
    <property type="nucleotide sequence ID" value="NZ_FNBL01000015.1"/>
</dbReference>
<dbReference type="GO" id="GO:0030246">
    <property type="term" value="F:carbohydrate binding"/>
    <property type="evidence" value="ECO:0007669"/>
    <property type="project" value="InterPro"/>
</dbReference>
<dbReference type="PANTHER" id="PTHR34294:SF1">
    <property type="entry name" value="TRANSCRIPTIONAL REGULATOR LSRR"/>
    <property type="match status" value="1"/>
</dbReference>
<dbReference type="Gene3D" id="1.10.10.10">
    <property type="entry name" value="Winged helix-like DNA-binding domain superfamily/Winged helix DNA-binding domain"/>
    <property type="match status" value="1"/>
</dbReference>
<dbReference type="PANTHER" id="PTHR34294">
    <property type="entry name" value="TRANSCRIPTIONAL REGULATOR-RELATED"/>
    <property type="match status" value="1"/>
</dbReference>
<comment type="similarity">
    <text evidence="1">Belongs to the SorC transcriptional regulatory family.</text>
</comment>
<dbReference type="SUPFAM" id="SSF100950">
    <property type="entry name" value="NagB/RpiA/CoA transferase-like"/>
    <property type="match status" value="1"/>
</dbReference>
<keyword evidence="4" id="KW-0804">Transcription</keyword>
<reference evidence="6" key="1">
    <citation type="submission" date="2016-10" db="EMBL/GenBank/DDBJ databases">
        <authorList>
            <person name="de Groot N.N."/>
        </authorList>
    </citation>
    <scope>NUCLEOTIDE SEQUENCE [LARGE SCALE GENOMIC DNA]</scope>
    <source>
        <strain evidence="6">DSM 27375</strain>
    </source>
</reference>
<evidence type="ECO:0000259" key="5">
    <source>
        <dbReference type="Pfam" id="PF04198"/>
    </source>
</evidence>
<keyword evidence="3" id="KW-0238">DNA-binding</keyword>
<evidence type="ECO:0000313" key="6">
    <source>
        <dbReference type="EMBL" id="SDG28280.1"/>
    </source>
</evidence>
<protein>
    <submittedName>
        <fullName evidence="6">Transcriptional regulator</fullName>
    </submittedName>
</protein>
<dbReference type="Proteomes" id="UP000182284">
    <property type="component" value="Unassembled WGS sequence"/>
</dbReference>
<proteinExistence type="inferred from homology"/>
<dbReference type="InterPro" id="IPR007324">
    <property type="entry name" value="Sugar-bd_dom_put"/>
</dbReference>
<dbReference type="Gene3D" id="3.40.50.1360">
    <property type="match status" value="1"/>
</dbReference>
<accession>A0A1G7T126</accession>
<dbReference type="InterPro" id="IPR036388">
    <property type="entry name" value="WH-like_DNA-bd_sf"/>
</dbReference>
<feature type="domain" description="Sugar-binding" evidence="5">
    <location>
        <begin position="69"/>
        <end position="304"/>
    </location>
</feature>
<dbReference type="OrthoDB" id="9806345at2"/>
<evidence type="ECO:0000256" key="4">
    <source>
        <dbReference type="ARBA" id="ARBA00023163"/>
    </source>
</evidence>
<keyword evidence="2" id="KW-0805">Transcription regulation</keyword>
<evidence type="ECO:0000256" key="1">
    <source>
        <dbReference type="ARBA" id="ARBA00010466"/>
    </source>
</evidence>
<organism evidence="6">
    <name type="scientific">Celeribacter baekdonensis</name>
    <dbReference type="NCBI Taxonomy" id="875171"/>
    <lineage>
        <taxon>Bacteria</taxon>
        <taxon>Pseudomonadati</taxon>
        <taxon>Pseudomonadota</taxon>
        <taxon>Alphaproteobacteria</taxon>
        <taxon>Rhodobacterales</taxon>
        <taxon>Roseobacteraceae</taxon>
        <taxon>Celeribacter</taxon>
    </lineage>
</organism>
<sequence>MTKRVKPHKLLNRHMMHTAAKLHYLEGLSQVEVSRRMEVSTATISRLLGLARDEGIVRIQVLDLDESDGLGNKLAAALGLKSVRVTESDKAVALSTQVGALLIEAHLAPGAVVAIGWGRTIQSVISAGLPKVPEVVVVPITGGMHETASHFQINEFVRMAAEQMGGEPRFLYAPSMVSPELHSVLLRDPRTAQLIDLWARVDVAIVGLGAYLRDGTNTSMGFSAAEAARVSGDVVRHYFDREGCEIRWPGQENQMSIGRAQLERIPLSIGVAMGREKAASIIGAARSGMINALVTDTRAASQVLDLLESSESI</sequence>
<dbReference type="EMBL" id="FNBL01000015">
    <property type="protein sequence ID" value="SDG28280.1"/>
    <property type="molecule type" value="Genomic_DNA"/>
</dbReference>
<dbReference type="GO" id="GO:0003677">
    <property type="term" value="F:DNA binding"/>
    <property type="evidence" value="ECO:0007669"/>
    <property type="project" value="UniProtKB-KW"/>
</dbReference>
<dbReference type="Pfam" id="PF04198">
    <property type="entry name" value="Sugar-bind"/>
    <property type="match status" value="1"/>
</dbReference>
<dbReference type="InterPro" id="IPR037171">
    <property type="entry name" value="NagB/RpiA_transferase-like"/>
</dbReference>
<dbReference type="InterPro" id="IPR051054">
    <property type="entry name" value="SorC_transcr_regulators"/>
</dbReference>
<name>A0A1G7T126_9RHOB</name>
<evidence type="ECO:0000256" key="3">
    <source>
        <dbReference type="ARBA" id="ARBA00023125"/>
    </source>
</evidence>